<keyword evidence="4 8" id="KW-0812">Transmembrane</keyword>
<evidence type="ECO:0000259" key="9">
    <source>
        <dbReference type="Pfam" id="PF09335"/>
    </source>
</evidence>
<evidence type="ECO:0000256" key="2">
    <source>
        <dbReference type="ARBA" id="ARBA00010792"/>
    </source>
</evidence>
<evidence type="ECO:0000256" key="4">
    <source>
        <dbReference type="ARBA" id="ARBA00022692"/>
    </source>
</evidence>
<proteinExistence type="inferred from homology"/>
<accession>A0A0A2T8R2</accession>
<keyword evidence="5 8" id="KW-1133">Transmembrane helix</keyword>
<keyword evidence="3" id="KW-1003">Cell membrane</keyword>
<evidence type="ECO:0000256" key="6">
    <source>
        <dbReference type="ARBA" id="ARBA00023136"/>
    </source>
</evidence>
<evidence type="ECO:0000313" key="10">
    <source>
        <dbReference type="EMBL" id="KGP72207.1"/>
    </source>
</evidence>
<dbReference type="InterPro" id="IPR051311">
    <property type="entry name" value="DedA_domain"/>
</dbReference>
<dbReference type="PANTHER" id="PTHR42709:SF6">
    <property type="entry name" value="UNDECAPRENYL PHOSPHATE TRANSPORTER A"/>
    <property type="match status" value="1"/>
</dbReference>
<feature type="transmembrane region" description="Helical" evidence="8">
    <location>
        <begin position="163"/>
        <end position="181"/>
    </location>
</feature>
<name>A0A0A2T8R2_9BACI</name>
<comment type="caution">
    <text evidence="10">The sequence shown here is derived from an EMBL/GenBank/DDBJ whole genome shotgun (WGS) entry which is preliminary data.</text>
</comment>
<sequence length="209" mass="23673">MLDFIISFIKDIGIFGLLLSLAIEASSLPFPGAIVVLTYGYILKASALASFGIALLAGIVYTAFSFIPYYIGYKLDHKVKQWFNENKIEKAERWFNRCGEWTIALSRPLGLGNYISYFSGLSKVRPYRFAVITFIGIFPWIYLMLMLGNIGNLESMKSLLSSIQQYIYIGLGVLLIAYITFKYFSKKKQTKSCPPPYSDRQSSTKEHTS</sequence>
<feature type="transmembrane region" description="Helical" evidence="8">
    <location>
        <begin position="48"/>
        <end position="71"/>
    </location>
</feature>
<comment type="subcellular location">
    <subcellularLocation>
        <location evidence="1">Cell membrane</location>
        <topology evidence="1">Multi-pass membrane protein</topology>
    </subcellularLocation>
</comment>
<keyword evidence="6 8" id="KW-0472">Membrane</keyword>
<dbReference type="InterPro" id="IPR032816">
    <property type="entry name" value="VTT_dom"/>
</dbReference>
<evidence type="ECO:0000313" key="11">
    <source>
        <dbReference type="Proteomes" id="UP000030147"/>
    </source>
</evidence>
<dbReference type="eggNOG" id="COG0586">
    <property type="taxonomic scope" value="Bacteria"/>
</dbReference>
<dbReference type="GO" id="GO:0005886">
    <property type="term" value="C:plasma membrane"/>
    <property type="evidence" value="ECO:0007669"/>
    <property type="project" value="UniProtKB-SubCell"/>
</dbReference>
<keyword evidence="11" id="KW-1185">Reference proteome</keyword>
<feature type="transmembrane region" description="Helical" evidence="8">
    <location>
        <begin position="129"/>
        <end position="151"/>
    </location>
</feature>
<evidence type="ECO:0000256" key="1">
    <source>
        <dbReference type="ARBA" id="ARBA00004651"/>
    </source>
</evidence>
<evidence type="ECO:0000256" key="3">
    <source>
        <dbReference type="ARBA" id="ARBA00022475"/>
    </source>
</evidence>
<protein>
    <recommendedName>
        <fullName evidence="9">VTT domain-containing protein</fullName>
    </recommendedName>
</protein>
<evidence type="ECO:0000256" key="7">
    <source>
        <dbReference type="SAM" id="MobiDB-lite"/>
    </source>
</evidence>
<organism evidence="10 11">
    <name type="scientific">Pontibacillus yanchengensis Y32</name>
    <dbReference type="NCBI Taxonomy" id="1385514"/>
    <lineage>
        <taxon>Bacteria</taxon>
        <taxon>Bacillati</taxon>
        <taxon>Bacillota</taxon>
        <taxon>Bacilli</taxon>
        <taxon>Bacillales</taxon>
        <taxon>Bacillaceae</taxon>
        <taxon>Pontibacillus</taxon>
    </lineage>
</organism>
<dbReference type="Proteomes" id="UP000030147">
    <property type="component" value="Unassembled WGS sequence"/>
</dbReference>
<reference evidence="10 11" key="1">
    <citation type="journal article" date="2015" name="Stand. Genomic Sci.">
        <title>High quality draft genome sequence of the moderately halophilic bacterium Pontibacillus yanchengensis Y32(T) and comparison among Pontibacillus genomes.</title>
        <authorList>
            <person name="Huang J."/>
            <person name="Qiao Z.X."/>
            <person name="Tang J.W."/>
            <person name="Wang G."/>
        </authorList>
    </citation>
    <scope>NUCLEOTIDE SEQUENCE [LARGE SCALE GENOMIC DNA]</scope>
    <source>
        <strain evidence="10 11">Y32</strain>
    </source>
</reference>
<gene>
    <name evidence="10" type="ORF">N782_08265</name>
</gene>
<feature type="domain" description="VTT" evidence="9">
    <location>
        <begin position="30"/>
        <end position="149"/>
    </location>
</feature>
<evidence type="ECO:0000256" key="8">
    <source>
        <dbReference type="SAM" id="Phobius"/>
    </source>
</evidence>
<dbReference type="PANTHER" id="PTHR42709">
    <property type="entry name" value="ALKALINE PHOSPHATASE LIKE PROTEIN"/>
    <property type="match status" value="1"/>
</dbReference>
<dbReference type="AlphaFoldDB" id="A0A0A2T8R2"/>
<feature type="transmembrane region" description="Helical" evidence="8">
    <location>
        <begin position="12"/>
        <end position="42"/>
    </location>
</feature>
<dbReference type="OrthoDB" id="9813426at2"/>
<evidence type="ECO:0000256" key="5">
    <source>
        <dbReference type="ARBA" id="ARBA00022989"/>
    </source>
</evidence>
<dbReference type="STRING" id="1385514.N782_08265"/>
<dbReference type="RefSeq" id="WP_036820622.1">
    <property type="nucleotide sequence ID" value="NZ_AVBF01000035.1"/>
</dbReference>
<dbReference type="EMBL" id="AVBF01000035">
    <property type="protein sequence ID" value="KGP72207.1"/>
    <property type="molecule type" value="Genomic_DNA"/>
</dbReference>
<comment type="similarity">
    <text evidence="2">Belongs to the DedA family.</text>
</comment>
<dbReference type="Pfam" id="PF09335">
    <property type="entry name" value="VTT_dom"/>
    <property type="match status" value="1"/>
</dbReference>
<feature type="region of interest" description="Disordered" evidence="7">
    <location>
        <begin position="188"/>
        <end position="209"/>
    </location>
</feature>